<protein>
    <submittedName>
        <fullName evidence="1">Uncharacterized protein</fullName>
    </submittedName>
</protein>
<evidence type="ECO:0000313" key="2">
    <source>
        <dbReference type="Proteomes" id="UP000253303"/>
    </source>
</evidence>
<reference evidence="1 2" key="1">
    <citation type="submission" date="2018-06" db="EMBL/GenBank/DDBJ databases">
        <title>Sphaerisporangium craniellae sp. nov., isolated from a marine sponge in the South China Sea.</title>
        <authorList>
            <person name="Li L."/>
        </authorList>
    </citation>
    <scope>NUCLEOTIDE SEQUENCE [LARGE SCALE GENOMIC DNA]</scope>
    <source>
        <strain evidence="1 2">LHW63015</strain>
    </source>
</reference>
<keyword evidence="2" id="KW-1185">Reference proteome</keyword>
<dbReference type="Proteomes" id="UP000253303">
    <property type="component" value="Unassembled WGS sequence"/>
</dbReference>
<gene>
    <name evidence="1" type="ORF">DP939_02475</name>
</gene>
<accession>A0A366M5Y7</accession>
<sequence length="75" mass="7992">MAVDLCPELWTVEDAARELHPVMTVQQIRALITLAGLCPIGKKPPGPYGGRPAAVYDGEQLRHAHAVIAPLLIAA</sequence>
<comment type="caution">
    <text evidence="1">The sequence shown here is derived from an EMBL/GenBank/DDBJ whole genome shotgun (WGS) entry which is preliminary data.</text>
</comment>
<dbReference type="AlphaFoldDB" id="A0A366M5Y7"/>
<dbReference type="EMBL" id="QMEY01000001">
    <property type="protein sequence ID" value="RBQ21595.1"/>
    <property type="molecule type" value="Genomic_DNA"/>
</dbReference>
<evidence type="ECO:0000313" key="1">
    <source>
        <dbReference type="EMBL" id="RBQ21595.1"/>
    </source>
</evidence>
<dbReference type="OrthoDB" id="9910619at2"/>
<name>A0A366M5Y7_9ACTN</name>
<organism evidence="1 2">
    <name type="scientific">Spongiactinospora rosea</name>
    <dbReference type="NCBI Taxonomy" id="2248750"/>
    <lineage>
        <taxon>Bacteria</taxon>
        <taxon>Bacillati</taxon>
        <taxon>Actinomycetota</taxon>
        <taxon>Actinomycetes</taxon>
        <taxon>Streptosporangiales</taxon>
        <taxon>Streptosporangiaceae</taxon>
        <taxon>Spongiactinospora</taxon>
    </lineage>
</organism>
<proteinExistence type="predicted"/>
<dbReference type="RefSeq" id="WP_113978362.1">
    <property type="nucleotide sequence ID" value="NZ_QMEY01000001.1"/>
</dbReference>